<dbReference type="InterPro" id="IPR032514">
    <property type="entry name" value="GtaA_central"/>
</dbReference>
<dbReference type="SUPFAM" id="SSF48208">
    <property type="entry name" value="Six-hairpin glycosidases"/>
    <property type="match status" value="1"/>
</dbReference>
<dbReference type="InterPro" id="IPR008928">
    <property type="entry name" value="6-hairpin_glycosidase_sf"/>
</dbReference>
<dbReference type="InterPro" id="IPR032515">
    <property type="entry name" value="DUF4964"/>
</dbReference>
<evidence type="ECO:0008006" key="7">
    <source>
        <dbReference type="Google" id="ProtNLM"/>
    </source>
</evidence>
<dbReference type="InterPro" id="IPR006311">
    <property type="entry name" value="TAT_signal"/>
</dbReference>
<dbReference type="Pfam" id="PF16335">
    <property type="entry name" value="GtaA_6_Hairpin"/>
    <property type="match status" value="1"/>
</dbReference>
<feature type="domain" description="DUF4964" evidence="2">
    <location>
        <begin position="53"/>
        <end position="112"/>
    </location>
</feature>
<dbReference type="InterPro" id="IPR052743">
    <property type="entry name" value="Glutaminase_GtaA"/>
</dbReference>
<feature type="domain" description="Glutaminase A central" evidence="3">
    <location>
        <begin position="365"/>
        <end position="707"/>
    </location>
</feature>
<evidence type="ECO:0000256" key="1">
    <source>
        <dbReference type="SAM" id="MobiDB-lite"/>
    </source>
</evidence>
<dbReference type="PANTHER" id="PTHR31987">
    <property type="entry name" value="GLUTAMINASE A-RELATED"/>
    <property type="match status" value="1"/>
</dbReference>
<protein>
    <recommendedName>
        <fullName evidence="7">DUF4965 domain-containing protein</fullName>
    </recommendedName>
</protein>
<dbReference type="Pfam" id="PF16334">
    <property type="entry name" value="DUF4964"/>
    <property type="match status" value="1"/>
</dbReference>
<dbReference type="Pfam" id="PF17168">
    <property type="entry name" value="DUF5127"/>
    <property type="match status" value="1"/>
</dbReference>
<sequence>MTRTSSGNPDRRTLLRGMGMAALATSLATREGAAWGSARGQGSSPAGSTDPAAPLRPPATPLVVRNPYLSTWLMDDDLTGSWSRFWNGAVTALCGIAVVDGTPSVFAGRPDLPGLARMRQTGTALTSTESVFTLEGGGVALTVTFFSPVELDDPRRQSIPASFVLVTARSADGAAHRVSVALDISAEWAHGDRTSMVRWERHDLPGAWPLTALTFTPDQPAPLTERNEQAAWGSVVLAADAVPGLTWQIGEDTAVRRQAMTGALADHVDPRMPRAIDDAWPVAGFSQDLGVVRPGEPGRDLVLLLAHVRAPAIRYQGTTLPPLWTSYWDGWPEMLVWFRADLDTARRRAERLDRRLVSEAVAAGGPAYASLCRLALRQAAAGAELVLRDGVAWAFQKETSSGGYTSTVDVLYPTCPLYLHLAPTFLRSLLLPVLDYARTGWTNAYAPHDLGRYPSADGQAYRDGDMPVEESANLLVMTAALVERLPPEEGGRFVSAHYPLFRQWAEYLADHALDPGLQNHTDDFTGPIAHSVNLALKGIVGLGAMSLLARAVGDSADEAHYRSLAARHAGTWAERGSDPSGEHLMLAYDQPGSWSLKYNAYADRLLRLGLVPAGLAEREAAWYQRSANPYGVPLDVRHTYTKNDWEMWCAAWLADHEEVRRLIVERVHRYAHETPSRVPLSDWHDTATAVNRGFQNRPVVGGIFALLTV</sequence>
<evidence type="ECO:0000259" key="2">
    <source>
        <dbReference type="Pfam" id="PF16334"/>
    </source>
</evidence>
<evidence type="ECO:0000313" key="6">
    <source>
        <dbReference type="Proteomes" id="UP001205311"/>
    </source>
</evidence>
<evidence type="ECO:0000313" key="5">
    <source>
        <dbReference type="EMBL" id="MCP2261594.1"/>
    </source>
</evidence>
<feature type="region of interest" description="Disordered" evidence="1">
    <location>
        <begin position="33"/>
        <end position="58"/>
    </location>
</feature>
<gene>
    <name evidence="5" type="ORF">LX15_005320</name>
</gene>
<dbReference type="RefSeq" id="WP_253672574.1">
    <property type="nucleotide sequence ID" value="NZ_JAMTCP010000045.1"/>
</dbReference>
<dbReference type="Proteomes" id="UP001205311">
    <property type="component" value="Unassembled WGS sequence"/>
</dbReference>
<dbReference type="PANTHER" id="PTHR31987:SF1">
    <property type="entry name" value="GLUTAMINASE A"/>
    <property type="match status" value="1"/>
</dbReference>
<comment type="caution">
    <text evidence="5">The sequence shown here is derived from an EMBL/GenBank/DDBJ whole genome shotgun (WGS) entry which is preliminary data.</text>
</comment>
<dbReference type="InterPro" id="IPR033433">
    <property type="entry name" value="GtaA_N"/>
</dbReference>
<proteinExistence type="predicted"/>
<evidence type="ECO:0000259" key="4">
    <source>
        <dbReference type="Pfam" id="PF17168"/>
    </source>
</evidence>
<reference evidence="5 6" key="1">
    <citation type="submission" date="2022-06" db="EMBL/GenBank/DDBJ databases">
        <title>Genomic Encyclopedia of Archaeal and Bacterial Type Strains, Phase II (KMG-II): from individual species to whole genera.</title>
        <authorList>
            <person name="Goeker M."/>
        </authorList>
    </citation>
    <scope>NUCLEOTIDE SEQUENCE [LARGE SCALE GENOMIC DNA]</scope>
    <source>
        <strain evidence="5 6">DSM 40477</strain>
    </source>
</reference>
<evidence type="ECO:0000259" key="3">
    <source>
        <dbReference type="Pfam" id="PF16335"/>
    </source>
</evidence>
<accession>A0ABT1I1F0</accession>
<keyword evidence="6" id="KW-1185">Reference proteome</keyword>
<name>A0ABT1I1F0_STRSD</name>
<dbReference type="PROSITE" id="PS51318">
    <property type="entry name" value="TAT"/>
    <property type="match status" value="1"/>
</dbReference>
<organism evidence="5 6">
    <name type="scientific">Streptoalloteichus tenebrarius (strain ATCC 17920 / DSM 40477 / JCM 4838 / CBS 697.72 / NBRC 16177 / NCIMB 11028 / NRRL B-12390 / A12253. 1 / ISP 5477)</name>
    <name type="common">Streptomyces tenebrarius</name>
    <dbReference type="NCBI Taxonomy" id="1933"/>
    <lineage>
        <taxon>Bacteria</taxon>
        <taxon>Bacillati</taxon>
        <taxon>Actinomycetota</taxon>
        <taxon>Actinomycetes</taxon>
        <taxon>Pseudonocardiales</taxon>
        <taxon>Pseudonocardiaceae</taxon>
        <taxon>Streptoalloteichus</taxon>
    </lineage>
</organism>
<dbReference type="EMBL" id="JAMTCP010000045">
    <property type="protein sequence ID" value="MCP2261594.1"/>
    <property type="molecule type" value="Genomic_DNA"/>
</dbReference>
<feature type="domain" description="Glutaminase A N-terminal" evidence="4">
    <location>
        <begin position="128"/>
        <end position="358"/>
    </location>
</feature>